<feature type="non-terminal residue" evidence="1">
    <location>
        <position position="1"/>
    </location>
</feature>
<protein>
    <submittedName>
        <fullName evidence="1">Uncharacterized protein</fullName>
    </submittedName>
</protein>
<evidence type="ECO:0000313" key="1">
    <source>
        <dbReference type="EMBL" id="CAF4324171.1"/>
    </source>
</evidence>
<name>A0A820JFZ9_9BILA</name>
<accession>A0A820JFZ9</accession>
<reference evidence="1" key="1">
    <citation type="submission" date="2021-02" db="EMBL/GenBank/DDBJ databases">
        <authorList>
            <person name="Nowell W R."/>
        </authorList>
    </citation>
    <scope>NUCLEOTIDE SEQUENCE</scope>
</reference>
<dbReference type="Proteomes" id="UP000663823">
    <property type="component" value="Unassembled WGS sequence"/>
</dbReference>
<evidence type="ECO:0000313" key="2">
    <source>
        <dbReference type="Proteomes" id="UP000663823"/>
    </source>
</evidence>
<comment type="caution">
    <text evidence="1">The sequence shown here is derived from an EMBL/GenBank/DDBJ whole genome shotgun (WGS) entry which is preliminary data.</text>
</comment>
<proteinExistence type="predicted"/>
<organism evidence="1 2">
    <name type="scientific">Rotaria sordida</name>
    <dbReference type="NCBI Taxonomy" id="392033"/>
    <lineage>
        <taxon>Eukaryota</taxon>
        <taxon>Metazoa</taxon>
        <taxon>Spiralia</taxon>
        <taxon>Gnathifera</taxon>
        <taxon>Rotifera</taxon>
        <taxon>Eurotatoria</taxon>
        <taxon>Bdelloidea</taxon>
        <taxon>Philodinida</taxon>
        <taxon>Philodinidae</taxon>
        <taxon>Rotaria</taxon>
    </lineage>
</organism>
<dbReference type="AlphaFoldDB" id="A0A820JFZ9"/>
<dbReference type="EMBL" id="CAJOAX010054571">
    <property type="protein sequence ID" value="CAF4324171.1"/>
    <property type="molecule type" value="Genomic_DNA"/>
</dbReference>
<sequence>NFVKQQQLNINAAPGETRHSVYAKNDIIQMLNQGLTLRSSNFHIRARFNKL</sequence>
<gene>
    <name evidence="1" type="ORF">OTI717_LOCUS42754</name>
</gene>